<organism evidence="2 3">
    <name type="scientific">Shewanella algae</name>
    <dbReference type="NCBI Taxonomy" id="38313"/>
    <lineage>
        <taxon>Bacteria</taxon>
        <taxon>Pseudomonadati</taxon>
        <taxon>Pseudomonadota</taxon>
        <taxon>Gammaproteobacteria</taxon>
        <taxon>Alteromonadales</taxon>
        <taxon>Shewanellaceae</taxon>
        <taxon>Shewanella</taxon>
    </lineage>
</organism>
<evidence type="ECO:0008006" key="4">
    <source>
        <dbReference type="Google" id="ProtNLM"/>
    </source>
</evidence>
<dbReference type="SUPFAM" id="SSF56935">
    <property type="entry name" value="Porins"/>
    <property type="match status" value="1"/>
</dbReference>
<dbReference type="RefSeq" id="WP_115389634.1">
    <property type="nucleotide sequence ID" value="NZ_JADZHC010000086.1"/>
</dbReference>
<reference evidence="2 3" key="1">
    <citation type="submission" date="2018-06" db="EMBL/GenBank/DDBJ databases">
        <authorList>
            <consortium name="Pathogen Informatics"/>
            <person name="Doyle S."/>
        </authorList>
    </citation>
    <scope>NUCLEOTIDE SEQUENCE [LARGE SCALE GENOMIC DNA]</scope>
    <source>
        <strain evidence="2 3">NCTC10738</strain>
    </source>
</reference>
<keyword evidence="3" id="KW-1185">Reference proteome</keyword>
<sequence length="368" mass="42005">MNKFKLKNLSLMLLGLTLSAPSLAVDISGSIRANYSIKDFSDASKATGGDFDFNTLGIKLSQDFENYGFVAEYRFADGYDYLKNGYAYWNANEDLTLQLGVVSKAFGNKNFASHNWWYSLNYYLGFEDDYGVGFNINHKFNNFETEFSFIQSSLYKGSDYRNFAGTIGSGTIDGTTYNNKEYNTVSLRESYRWENDNWQVLLGASVEYGQLYNPVADESGDNLNYAVHLDAKYRGWGVQLQYLKYDFDQYDDGQIDTSKIGVGAVNGFYEVAAKGDIMTFNLSKVVDTQWGGQFTFYNDFSILTPDESNFDDSVLNSTGVSLSYKQFFVYVDYYHAKNVVWLGDNSLGLKDSDKEWNGRFNIHLQYWF</sequence>
<name>A0A379ZVK5_9GAMM</name>
<keyword evidence="1" id="KW-0732">Signal</keyword>
<dbReference type="AlphaFoldDB" id="A0A379ZVK5"/>
<evidence type="ECO:0000313" key="2">
    <source>
        <dbReference type="EMBL" id="SUI69256.1"/>
    </source>
</evidence>
<dbReference type="EMBL" id="UGYO01000001">
    <property type="protein sequence ID" value="SUI69256.1"/>
    <property type="molecule type" value="Genomic_DNA"/>
</dbReference>
<accession>A0A379ZVK5</accession>
<feature type="signal peptide" evidence="1">
    <location>
        <begin position="1"/>
        <end position="24"/>
    </location>
</feature>
<evidence type="ECO:0000256" key="1">
    <source>
        <dbReference type="SAM" id="SignalP"/>
    </source>
</evidence>
<evidence type="ECO:0000313" key="3">
    <source>
        <dbReference type="Proteomes" id="UP000254069"/>
    </source>
</evidence>
<gene>
    <name evidence="2" type="ORF">NCTC10738_02045</name>
</gene>
<proteinExistence type="predicted"/>
<dbReference type="Proteomes" id="UP000254069">
    <property type="component" value="Unassembled WGS sequence"/>
</dbReference>
<protein>
    <recommendedName>
        <fullName evidence="4">Porin</fullName>
    </recommendedName>
</protein>
<feature type="chain" id="PRO_5016838390" description="Porin" evidence="1">
    <location>
        <begin position="25"/>
        <end position="368"/>
    </location>
</feature>